<dbReference type="Pfam" id="PF09832">
    <property type="entry name" value="DUF2059"/>
    <property type="match status" value="1"/>
</dbReference>
<evidence type="ECO:0000313" key="3">
    <source>
        <dbReference type="EMBL" id="AMO95258.1"/>
    </source>
</evidence>
<evidence type="ECO:0000256" key="1">
    <source>
        <dbReference type="SAM" id="SignalP"/>
    </source>
</evidence>
<organism evidence="3">
    <name type="scientific">Collimonas fungivorans</name>
    <dbReference type="NCBI Taxonomy" id="158899"/>
    <lineage>
        <taxon>Bacteria</taxon>
        <taxon>Pseudomonadati</taxon>
        <taxon>Pseudomonadota</taxon>
        <taxon>Betaproteobacteria</taxon>
        <taxon>Burkholderiales</taxon>
        <taxon>Oxalobacteraceae</taxon>
        <taxon>Collimonas</taxon>
    </lineage>
</organism>
<name>A0A127PBV6_9BURK</name>
<feature type="chain" id="PRO_5007276810" description="DUF2059 domain-containing protein" evidence="1">
    <location>
        <begin position="22"/>
        <end position="403"/>
    </location>
</feature>
<dbReference type="Proteomes" id="UP000072421">
    <property type="component" value="Chromosome"/>
</dbReference>
<protein>
    <recommendedName>
        <fullName evidence="2">DUF2059 domain-containing protein</fullName>
    </recommendedName>
</protein>
<feature type="domain" description="DUF2059" evidence="2">
    <location>
        <begin position="81"/>
        <end position="123"/>
    </location>
</feature>
<dbReference type="OrthoDB" id="8776051at2"/>
<proteinExistence type="predicted"/>
<dbReference type="RefSeq" id="WP_061540111.1">
    <property type="nucleotide sequence ID" value="NZ_CP013232.1"/>
</dbReference>
<dbReference type="EMBL" id="CP013232">
    <property type="protein sequence ID" value="AMO95258.1"/>
    <property type="molecule type" value="Genomic_DNA"/>
</dbReference>
<reference evidence="3 4" key="1">
    <citation type="submission" date="2015-11" db="EMBL/GenBank/DDBJ databases">
        <title>Exploring the genomic traits of fungus-feeding bacterial genus Collimonas.</title>
        <authorList>
            <person name="Song C."/>
            <person name="Schmidt R."/>
            <person name="de Jager V."/>
            <person name="Krzyzanowska D."/>
            <person name="Jongedijk E."/>
            <person name="Cankar K."/>
            <person name="Beekwilder J."/>
            <person name="van Veen A."/>
            <person name="de Boer W."/>
            <person name="van Veen J.A."/>
            <person name="Garbeva P."/>
        </authorList>
    </citation>
    <scope>NUCLEOTIDE SEQUENCE [LARGE SCALE GENOMIC DNA]</scope>
    <source>
        <strain evidence="3 4">Ter6</strain>
    </source>
</reference>
<evidence type="ECO:0000313" key="4">
    <source>
        <dbReference type="Proteomes" id="UP000072421"/>
    </source>
</evidence>
<dbReference type="PATRIC" id="fig|158899.10.peg.2582"/>
<keyword evidence="1" id="KW-0732">Signal</keyword>
<dbReference type="InterPro" id="IPR018637">
    <property type="entry name" value="DUF2059"/>
</dbReference>
<evidence type="ECO:0000259" key="2">
    <source>
        <dbReference type="Pfam" id="PF09832"/>
    </source>
</evidence>
<sequence length="403" mass="44856">MKFLRYAIFIALALVAVSSFAQEGQELTQAHKATIERMLKGLHAGEIAQIGMKQGFDALEASDPQSAAFAHQIMDGITPSQFLQKLVPVYAKFFSIDDAQAIARFFETPAGIKVSETMLQAFAVGKRPTFEHLSSADRLALGAFEQSHAGQMFGRSGTGIRAETGHMFQDLGQEIVVRKMKKAFAPVVKELDAHLSNDANDNFSAVGASSPVNNQADVFEQVAALALDATKQSQAIATRYQTELQQLGAETVLSPENLVSQAAITDGKRKIQLLNDDLDQFLQSSDDMRKKFFNKMDAISLPPRYKEAFMRGAERSQAAMFDENLRFSENQRTLAELYQRVLDFAEARLGRVTVRDNTLVFSETADLEIFRSLQAQIKVESQREKALNQESRERVKQLMQGMR</sequence>
<accession>A0A127PBV6</accession>
<gene>
    <name evidence="3" type="ORF">CFter6_2588</name>
</gene>
<dbReference type="AlphaFoldDB" id="A0A127PBV6"/>
<feature type="signal peptide" evidence="1">
    <location>
        <begin position="1"/>
        <end position="21"/>
    </location>
</feature>